<sequence>MRRKIEIGINILGVLLSIVMVGTGVVFLYLTKSDRFLQYLEAGWSESENAYTLEQLSQAGTMFILPGIIGILIGLLAIFLVKRNYSPKVIGWSLIIVTVIITVISLFSAIPGMFYILAGALALSRKPIKNVTS</sequence>
<gene>
    <name evidence="3" type="ORF">HNR36_001981</name>
</gene>
<name>A0A840PSZ0_URETH</name>
<accession>A0A840PSZ0</accession>
<evidence type="ECO:0000256" key="1">
    <source>
        <dbReference type="SAM" id="Phobius"/>
    </source>
</evidence>
<dbReference type="Proteomes" id="UP000557217">
    <property type="component" value="Unassembled WGS sequence"/>
</dbReference>
<proteinExistence type="predicted"/>
<feature type="transmembrane region" description="Helical" evidence="1">
    <location>
        <begin position="63"/>
        <end position="81"/>
    </location>
</feature>
<reference evidence="3 4" key="1">
    <citation type="submission" date="2020-08" db="EMBL/GenBank/DDBJ databases">
        <title>Genomic Encyclopedia of Type Strains, Phase IV (KMG-IV): sequencing the most valuable type-strain genomes for metagenomic binning, comparative biology and taxonomic classification.</title>
        <authorList>
            <person name="Goeker M."/>
        </authorList>
    </citation>
    <scope>NUCLEOTIDE SEQUENCE [LARGE SCALE GENOMIC DNA]</scope>
    <source>
        <strain evidence="3 4">DSM 10633</strain>
    </source>
</reference>
<keyword evidence="1" id="KW-0472">Membrane</keyword>
<evidence type="ECO:0000259" key="2">
    <source>
        <dbReference type="Pfam" id="PF13273"/>
    </source>
</evidence>
<feature type="transmembrane region" description="Helical" evidence="1">
    <location>
        <begin position="93"/>
        <end position="117"/>
    </location>
</feature>
<dbReference type="Pfam" id="PF13273">
    <property type="entry name" value="DUF4064"/>
    <property type="match status" value="1"/>
</dbReference>
<feature type="domain" description="DUF4064" evidence="2">
    <location>
        <begin position="3"/>
        <end position="104"/>
    </location>
</feature>
<keyword evidence="1" id="KW-0812">Transmembrane</keyword>
<evidence type="ECO:0000313" key="3">
    <source>
        <dbReference type="EMBL" id="MBB5149589.1"/>
    </source>
</evidence>
<feature type="transmembrane region" description="Helical" evidence="1">
    <location>
        <begin position="7"/>
        <end position="30"/>
    </location>
</feature>
<dbReference type="EMBL" id="JACHGZ010000024">
    <property type="protein sequence ID" value="MBB5149589.1"/>
    <property type="molecule type" value="Genomic_DNA"/>
</dbReference>
<evidence type="ECO:0000313" key="4">
    <source>
        <dbReference type="Proteomes" id="UP000557217"/>
    </source>
</evidence>
<keyword evidence="1" id="KW-1133">Transmembrane helix</keyword>
<dbReference type="RefSeq" id="WP_168412418.1">
    <property type="nucleotide sequence ID" value="NZ_JAAXPW010000018.1"/>
</dbReference>
<dbReference type="AlphaFoldDB" id="A0A840PSZ0"/>
<organism evidence="3 4">
    <name type="scientific">Ureibacillus thermosphaericus</name>
    <dbReference type="NCBI Taxonomy" id="51173"/>
    <lineage>
        <taxon>Bacteria</taxon>
        <taxon>Bacillati</taxon>
        <taxon>Bacillota</taxon>
        <taxon>Bacilli</taxon>
        <taxon>Bacillales</taxon>
        <taxon>Caryophanaceae</taxon>
        <taxon>Ureibacillus</taxon>
    </lineage>
</organism>
<dbReference type="InterPro" id="IPR025273">
    <property type="entry name" value="DUF4064"/>
</dbReference>
<comment type="caution">
    <text evidence="3">The sequence shown here is derived from an EMBL/GenBank/DDBJ whole genome shotgun (WGS) entry which is preliminary data.</text>
</comment>
<keyword evidence="4" id="KW-1185">Reference proteome</keyword>
<protein>
    <submittedName>
        <fullName evidence="3">Putative membrane protein</fullName>
    </submittedName>
</protein>